<dbReference type="InterPro" id="IPR017795">
    <property type="entry name" value="ABBA_NscD-like"/>
</dbReference>
<evidence type="ECO:0000256" key="1">
    <source>
        <dbReference type="ARBA" id="ARBA00022679"/>
    </source>
</evidence>
<dbReference type="Pfam" id="PF11991">
    <property type="entry name" value="Trp_DMAT"/>
    <property type="match status" value="1"/>
</dbReference>
<dbReference type="EMBL" id="JAATEO010000046">
    <property type="protein sequence ID" value="NJP35567.1"/>
    <property type="molecule type" value="Genomic_DNA"/>
</dbReference>
<sequence>MRALSLGEHLSGQLGRLCEVTETDPKLPLGLLNDVLGPTGSRPLSTPPAWHSDVADDHTPVEFSIAFNRQEPPSLRILAEPFASPPGTLANQYAAYTFLATQADRFGLSTARLDSVRHLFVSRRPHGAFTLWCSLVFRSGRSPEFKVYFNPEVDGVERAPDLVAEALRRLGMGAAYRSMLGAVRPGELGRADRLTFFAVDLQDGPQARVKLYLSHHRATVADVVRSAAVVGGVDAADVAEFCQTATGGIGPFSGRPIVGSYTLLEGSDEPVGYSVYVPIRSYVTDDQEARARVLTLLDRFGFRSADLDRAIAAVTRRPLRDGVGLIAHVSLRLGPPRPGVTVYLSSEAYRVDPPRAPYAATRARLSDHPASRVAAGNR</sequence>
<keyword evidence="3" id="KW-1185">Reference proteome</keyword>
<dbReference type="Proteomes" id="UP000783871">
    <property type="component" value="Unassembled WGS sequence"/>
</dbReference>
<dbReference type="PANTHER" id="PTHR40627:SF4">
    <property type="entry name" value="PRENYLTRANSFERASE ASQH1-RELATED"/>
    <property type="match status" value="1"/>
</dbReference>
<evidence type="ECO:0000313" key="2">
    <source>
        <dbReference type="EMBL" id="NJP35567.1"/>
    </source>
</evidence>
<keyword evidence="1" id="KW-0808">Transferase</keyword>
<name>A0ABX0ZCI7_9ACTN</name>
<dbReference type="InterPro" id="IPR033964">
    <property type="entry name" value="ABBA"/>
</dbReference>
<accession>A0ABX0ZCI7</accession>
<dbReference type="SFLD" id="SFLDG01162">
    <property type="entry name" value="I"/>
    <property type="match status" value="1"/>
</dbReference>
<dbReference type="RefSeq" id="WP_168003884.1">
    <property type="nucleotide sequence ID" value="NZ_JAATEO010000046.1"/>
</dbReference>
<organism evidence="2 3">
    <name type="scientific">Micromonospora thermarum</name>
    <dbReference type="NCBI Taxonomy" id="2720024"/>
    <lineage>
        <taxon>Bacteria</taxon>
        <taxon>Bacillati</taxon>
        <taxon>Actinomycetota</taxon>
        <taxon>Actinomycetes</taxon>
        <taxon>Micromonosporales</taxon>
        <taxon>Micromonosporaceae</taxon>
        <taxon>Micromonospora</taxon>
    </lineage>
</organism>
<evidence type="ECO:0000313" key="3">
    <source>
        <dbReference type="Proteomes" id="UP000783871"/>
    </source>
</evidence>
<evidence type="ECO:0008006" key="4">
    <source>
        <dbReference type="Google" id="ProtNLM"/>
    </source>
</evidence>
<protein>
    <recommendedName>
        <fullName evidence="4">Tryptophan dimethylallyltransferase</fullName>
    </recommendedName>
</protein>
<gene>
    <name evidence="2" type="ORF">HCJ94_27260</name>
</gene>
<proteinExistence type="predicted"/>
<reference evidence="2 3" key="1">
    <citation type="submission" date="2020-03" db="EMBL/GenBank/DDBJ databases">
        <title>WGS of actinomycetes isolated from Thailand.</title>
        <authorList>
            <person name="Thawai C."/>
        </authorList>
    </citation>
    <scope>NUCLEOTIDE SEQUENCE [LARGE SCALE GENOMIC DNA]</scope>
    <source>
        <strain evidence="2 3">HSS6-12</strain>
    </source>
</reference>
<dbReference type="SFLD" id="SFLDS00036">
    <property type="entry name" value="Aromatic_Prenyltransferase"/>
    <property type="match status" value="1"/>
</dbReference>
<dbReference type="PANTHER" id="PTHR40627">
    <property type="entry name" value="INDOLE PRENYLTRANSFERASE TDIB-RELATED"/>
    <property type="match status" value="1"/>
</dbReference>
<comment type="caution">
    <text evidence="2">The sequence shown here is derived from an EMBL/GenBank/DDBJ whole genome shotgun (WGS) entry which is preliminary data.</text>
</comment>